<keyword evidence="14" id="KW-0333">Golgi apparatus</keyword>
<dbReference type="RefSeq" id="WP_407032339.1">
    <property type="nucleotide sequence ID" value="NZ_JAQGEF010000020.1"/>
</dbReference>
<dbReference type="InterPro" id="IPR007484">
    <property type="entry name" value="Peptidase_M28"/>
</dbReference>
<feature type="domain" description="Peptidase M28" evidence="23">
    <location>
        <begin position="344"/>
        <end position="522"/>
    </location>
</feature>
<evidence type="ECO:0000256" key="5">
    <source>
        <dbReference type="ARBA" id="ARBA00014116"/>
    </source>
</evidence>
<evidence type="ECO:0000256" key="7">
    <source>
        <dbReference type="ARBA" id="ARBA00022645"/>
    </source>
</evidence>
<keyword evidence="9" id="KW-0479">Metal-binding</keyword>
<reference evidence="24 25" key="1">
    <citation type="submission" date="2022-12" db="EMBL/GenBank/DDBJ databases">
        <title>Chitinophagaceae gen. sp. nov., a new member of the family Chitinophagaceae, isolated from soil in a chemical factory.</title>
        <authorList>
            <person name="Ke Z."/>
        </authorList>
    </citation>
    <scope>NUCLEOTIDE SEQUENCE [LARGE SCALE GENOMIC DNA]</scope>
    <source>
        <strain evidence="24 25">LY-5</strain>
    </source>
</reference>
<evidence type="ECO:0000256" key="4">
    <source>
        <dbReference type="ARBA" id="ARBA00004613"/>
    </source>
</evidence>
<comment type="subcellular location">
    <subcellularLocation>
        <location evidence="1">Endoplasmic reticulum</location>
    </subcellularLocation>
    <subcellularLocation>
        <location evidence="3">Golgi apparatus</location>
    </subcellularLocation>
    <subcellularLocation>
        <location evidence="2">Lysosome</location>
    </subcellularLocation>
    <subcellularLocation>
        <location evidence="4">Secreted</location>
    </subcellularLocation>
</comment>
<evidence type="ECO:0000259" key="23">
    <source>
        <dbReference type="Pfam" id="PF04389"/>
    </source>
</evidence>
<dbReference type="Proteomes" id="UP001210231">
    <property type="component" value="Unassembled WGS sequence"/>
</dbReference>
<keyword evidence="11" id="KW-0378">Hydrolase</keyword>
<feature type="signal peptide" evidence="22">
    <location>
        <begin position="1"/>
        <end position="17"/>
    </location>
</feature>
<evidence type="ECO:0000256" key="3">
    <source>
        <dbReference type="ARBA" id="ARBA00004555"/>
    </source>
</evidence>
<dbReference type="SUPFAM" id="SSF52025">
    <property type="entry name" value="PA domain"/>
    <property type="match status" value="1"/>
</dbReference>
<keyword evidence="6" id="KW-0964">Secreted</keyword>
<dbReference type="EMBL" id="JAQGEF010000020">
    <property type="protein sequence ID" value="MDA3616010.1"/>
    <property type="molecule type" value="Genomic_DNA"/>
</dbReference>
<organism evidence="24 25">
    <name type="scientific">Polluticaenibacter yanchengensis</name>
    <dbReference type="NCBI Taxonomy" id="3014562"/>
    <lineage>
        <taxon>Bacteria</taxon>
        <taxon>Pseudomonadati</taxon>
        <taxon>Bacteroidota</taxon>
        <taxon>Chitinophagia</taxon>
        <taxon>Chitinophagales</taxon>
        <taxon>Chitinophagaceae</taxon>
        <taxon>Polluticaenibacter</taxon>
    </lineage>
</organism>
<evidence type="ECO:0000256" key="21">
    <source>
        <dbReference type="SAM" id="MobiDB-lite"/>
    </source>
</evidence>
<feature type="compositionally biased region" description="Polar residues" evidence="21">
    <location>
        <begin position="288"/>
        <end position="319"/>
    </location>
</feature>
<evidence type="ECO:0000256" key="1">
    <source>
        <dbReference type="ARBA" id="ARBA00004240"/>
    </source>
</evidence>
<comment type="caution">
    <text evidence="24">The sequence shown here is derived from an EMBL/GenBank/DDBJ whole genome shotgun (WGS) entry which is preliminary data.</text>
</comment>
<keyword evidence="15" id="KW-0482">Metalloprotease</keyword>
<evidence type="ECO:0000256" key="10">
    <source>
        <dbReference type="ARBA" id="ARBA00022729"/>
    </source>
</evidence>
<keyword evidence="8" id="KW-0645">Protease</keyword>
<evidence type="ECO:0000256" key="9">
    <source>
        <dbReference type="ARBA" id="ARBA00022723"/>
    </source>
</evidence>
<proteinExistence type="predicted"/>
<dbReference type="InterPro" id="IPR046450">
    <property type="entry name" value="PA_dom_sf"/>
</dbReference>
<keyword evidence="17" id="KW-0325">Glycoprotein</keyword>
<dbReference type="SUPFAM" id="SSF53187">
    <property type="entry name" value="Zn-dependent exopeptidases"/>
    <property type="match status" value="1"/>
</dbReference>
<evidence type="ECO:0000256" key="14">
    <source>
        <dbReference type="ARBA" id="ARBA00023034"/>
    </source>
</evidence>
<dbReference type="PANTHER" id="PTHR12053">
    <property type="entry name" value="PROTEASE FAMILY M28 PLASMA GLUTAMATE CARBOXYPEPTIDASE-RELATED"/>
    <property type="match status" value="1"/>
</dbReference>
<evidence type="ECO:0000256" key="12">
    <source>
        <dbReference type="ARBA" id="ARBA00022824"/>
    </source>
</evidence>
<keyword evidence="7" id="KW-0121">Carboxypeptidase</keyword>
<evidence type="ECO:0000256" key="2">
    <source>
        <dbReference type="ARBA" id="ARBA00004371"/>
    </source>
</evidence>
<evidence type="ECO:0000256" key="16">
    <source>
        <dbReference type="ARBA" id="ARBA00023145"/>
    </source>
</evidence>
<evidence type="ECO:0000256" key="19">
    <source>
        <dbReference type="ARBA" id="ARBA00025833"/>
    </source>
</evidence>
<dbReference type="PANTHER" id="PTHR12053:SF3">
    <property type="entry name" value="CARBOXYPEPTIDASE Q"/>
    <property type="match status" value="1"/>
</dbReference>
<name>A0ABT4UP72_9BACT</name>
<evidence type="ECO:0000256" key="6">
    <source>
        <dbReference type="ARBA" id="ARBA00022525"/>
    </source>
</evidence>
<feature type="chain" id="PRO_5046589031" description="Carboxypeptidase Q" evidence="22">
    <location>
        <begin position="18"/>
        <end position="541"/>
    </location>
</feature>
<feature type="region of interest" description="Disordered" evidence="21">
    <location>
        <begin position="288"/>
        <end position="320"/>
    </location>
</feature>
<keyword evidence="13" id="KW-0862">Zinc</keyword>
<evidence type="ECO:0000256" key="13">
    <source>
        <dbReference type="ARBA" id="ARBA00022833"/>
    </source>
</evidence>
<evidence type="ECO:0000256" key="20">
    <source>
        <dbReference type="ARBA" id="ARBA00033328"/>
    </source>
</evidence>
<gene>
    <name evidence="24" type="ORF">O3P16_14440</name>
</gene>
<accession>A0ABT4UP72</accession>
<sequence>MKKLAFLLLLVSNLGHAQSKDETNAKVIGNTILQKSIAYENLRYLCKNIGNRLSGSKNYDKAVEATAKMLKIAGADTVYLEECKVPKWERGAKEEAFVYINGVKGKSLNVCALGMSFATPEKGLKAEVIEVKNFDELRALGASKIQGKIVFFNYPMKPELVTGAYGDAAAYRGRGPIEAAKLGAVGVITRSLTHAQDDIPHTGTTRKPDAGIPEIPAMAISTNDADYLSKLLTEQKNIKTGKLTIPDRLRPKNALDMPVLAKAQKAEIANVAFSKDVQLTEIATDNKPVNETKATGTTPSRQTTAAGQSKPLNNNSSYTAPEPQTIEIFMKQNCKHYDDVVAHNVIAEIRGSEFPNEIIVAGGHLDSWDLGEGAHDDGTGVVQAIDVIRTLNLAGLKPKRTIRVVLFANEENGLRGGTQFAENARLKNEKIIFAIESDGGGYGCAAIGVTGTPEQQAKIKQWQPLFYPFGIYDINYDGGGADINPLKESGTVISGIEPNSQRYFDLHHTKNDVFEAVNKRELELGAIGMTLMCWLISEHGI</sequence>
<comment type="subunit">
    <text evidence="19">Homodimer. The monomeric form is inactive while the homodimer is active.</text>
</comment>
<keyword evidence="16" id="KW-0865">Zymogen</keyword>
<evidence type="ECO:0000313" key="25">
    <source>
        <dbReference type="Proteomes" id="UP001210231"/>
    </source>
</evidence>
<evidence type="ECO:0000256" key="15">
    <source>
        <dbReference type="ARBA" id="ARBA00023049"/>
    </source>
</evidence>
<evidence type="ECO:0000256" key="18">
    <source>
        <dbReference type="ARBA" id="ARBA00023228"/>
    </source>
</evidence>
<dbReference type="InterPro" id="IPR039866">
    <property type="entry name" value="CPQ"/>
</dbReference>
<keyword evidence="12" id="KW-0256">Endoplasmic reticulum</keyword>
<dbReference type="Pfam" id="PF04389">
    <property type="entry name" value="Peptidase_M28"/>
    <property type="match status" value="1"/>
</dbReference>
<evidence type="ECO:0000256" key="22">
    <source>
        <dbReference type="SAM" id="SignalP"/>
    </source>
</evidence>
<dbReference type="Gene3D" id="3.40.630.10">
    <property type="entry name" value="Zn peptidases"/>
    <property type="match status" value="1"/>
</dbReference>
<evidence type="ECO:0000313" key="24">
    <source>
        <dbReference type="EMBL" id="MDA3616010.1"/>
    </source>
</evidence>
<protein>
    <recommendedName>
        <fullName evidence="5">Carboxypeptidase Q</fullName>
    </recommendedName>
    <alternativeName>
        <fullName evidence="20">Plasma glutamate carboxypeptidase</fullName>
    </alternativeName>
</protein>
<keyword evidence="25" id="KW-1185">Reference proteome</keyword>
<dbReference type="Gene3D" id="3.50.30.30">
    <property type="match status" value="2"/>
</dbReference>
<keyword evidence="18" id="KW-0458">Lysosome</keyword>
<keyword evidence="10 22" id="KW-0732">Signal</keyword>
<evidence type="ECO:0000256" key="11">
    <source>
        <dbReference type="ARBA" id="ARBA00022801"/>
    </source>
</evidence>
<evidence type="ECO:0000256" key="17">
    <source>
        <dbReference type="ARBA" id="ARBA00023180"/>
    </source>
</evidence>
<evidence type="ECO:0000256" key="8">
    <source>
        <dbReference type="ARBA" id="ARBA00022670"/>
    </source>
</evidence>